<sequence>MTLGKQIKHYRTARDLSQPELAEMMGIEQSYLSKLENDKSIPSNDVFRSLLTALSVNTTEFLGGIDTQKHRPQLNQIADIEAILSQRDNMKVASLRRFLYLASALIVLGVTTFYAGYSRQIFSENQYQYQSLGVVQPGEPLDIYSSWSRTLDATVENSYSIREQKRVEIAKRRDDHFLLTTDNRSQRFNVDVDGGKRMYSLDKEVSVPRAINAWLQLLGVLFFAAGIVGFGLERRLYKLH</sequence>
<dbReference type="EMBL" id="CP000472">
    <property type="protein sequence ID" value="ACJ27022.1"/>
    <property type="molecule type" value="Genomic_DNA"/>
</dbReference>
<dbReference type="InterPro" id="IPR001387">
    <property type="entry name" value="Cro/C1-type_HTH"/>
</dbReference>
<name>B8CH29_SHEPW</name>
<dbReference type="STRING" id="225849.swp_0179"/>
<keyword evidence="2" id="KW-1133">Transmembrane helix</keyword>
<keyword evidence="2" id="KW-0472">Membrane</keyword>
<dbReference type="Pfam" id="PF01381">
    <property type="entry name" value="HTH_3"/>
    <property type="match status" value="1"/>
</dbReference>
<dbReference type="OrthoDB" id="6193561at2"/>
<dbReference type="InterPro" id="IPR010982">
    <property type="entry name" value="Lambda_DNA-bd_dom_sf"/>
</dbReference>
<feature type="transmembrane region" description="Helical" evidence="2">
    <location>
        <begin position="98"/>
        <end position="117"/>
    </location>
</feature>
<organism evidence="4 5">
    <name type="scientific">Shewanella piezotolerans (strain WP3 / JCM 13877)</name>
    <dbReference type="NCBI Taxonomy" id="225849"/>
    <lineage>
        <taxon>Bacteria</taxon>
        <taxon>Pseudomonadati</taxon>
        <taxon>Pseudomonadota</taxon>
        <taxon>Gammaproteobacteria</taxon>
        <taxon>Alteromonadales</taxon>
        <taxon>Shewanellaceae</taxon>
        <taxon>Shewanella</taxon>
    </lineage>
</organism>
<dbReference type="PANTHER" id="PTHR46558">
    <property type="entry name" value="TRACRIPTIONAL REGULATORY PROTEIN-RELATED-RELATED"/>
    <property type="match status" value="1"/>
</dbReference>
<dbReference type="eggNOG" id="COG1396">
    <property type="taxonomic scope" value="Bacteria"/>
</dbReference>
<keyword evidence="2" id="KW-0812">Transmembrane</keyword>
<keyword evidence="1" id="KW-0238">DNA-binding</keyword>
<dbReference type="PANTHER" id="PTHR46558:SF11">
    <property type="entry name" value="HTH-TYPE TRANSCRIPTIONAL REGULATOR XRE"/>
    <property type="match status" value="1"/>
</dbReference>
<gene>
    <name evidence="4" type="ordered locus">swp_0179</name>
</gene>
<dbReference type="AlphaFoldDB" id="B8CH29"/>
<dbReference type="RefSeq" id="WP_020910406.1">
    <property type="nucleotide sequence ID" value="NC_011566.1"/>
</dbReference>
<reference evidence="4 5" key="1">
    <citation type="journal article" date="2008" name="PLoS ONE">
        <title>Environmental adaptation: genomic analysis of the piezotolerant and psychrotolerant deep-sea iron reducing bacterium Shewanella piezotolerans WP3.</title>
        <authorList>
            <person name="Wang F."/>
            <person name="Wang J."/>
            <person name="Jian H."/>
            <person name="Zhang B."/>
            <person name="Li S."/>
            <person name="Wang F."/>
            <person name="Zeng X."/>
            <person name="Gao L."/>
            <person name="Bartlett D.H."/>
            <person name="Yu J."/>
            <person name="Hu S."/>
            <person name="Xiao X."/>
        </authorList>
    </citation>
    <scope>NUCLEOTIDE SEQUENCE [LARGE SCALE GENOMIC DNA]</scope>
    <source>
        <strain evidence="5">WP3 / JCM 13877</strain>
    </source>
</reference>
<dbReference type="KEGG" id="swp:swp_0179"/>
<protein>
    <recommendedName>
        <fullName evidence="3">HTH cro/C1-type domain-containing protein</fullName>
    </recommendedName>
</protein>
<dbReference type="PROSITE" id="PS50943">
    <property type="entry name" value="HTH_CROC1"/>
    <property type="match status" value="1"/>
</dbReference>
<evidence type="ECO:0000313" key="4">
    <source>
        <dbReference type="EMBL" id="ACJ27022.1"/>
    </source>
</evidence>
<dbReference type="Proteomes" id="UP000000753">
    <property type="component" value="Chromosome"/>
</dbReference>
<dbReference type="SUPFAM" id="SSF47413">
    <property type="entry name" value="lambda repressor-like DNA-binding domains"/>
    <property type="match status" value="1"/>
</dbReference>
<evidence type="ECO:0000256" key="1">
    <source>
        <dbReference type="ARBA" id="ARBA00023125"/>
    </source>
</evidence>
<feature type="domain" description="HTH cro/C1-type" evidence="3">
    <location>
        <begin position="7"/>
        <end position="61"/>
    </location>
</feature>
<dbReference type="HOGENOM" id="CLU_1160451_0_0_6"/>
<feature type="transmembrane region" description="Helical" evidence="2">
    <location>
        <begin position="213"/>
        <end position="232"/>
    </location>
</feature>
<dbReference type="CDD" id="cd00093">
    <property type="entry name" value="HTH_XRE"/>
    <property type="match status" value="1"/>
</dbReference>
<proteinExistence type="predicted"/>
<evidence type="ECO:0000259" key="3">
    <source>
        <dbReference type="PROSITE" id="PS50943"/>
    </source>
</evidence>
<dbReference type="SMART" id="SM00530">
    <property type="entry name" value="HTH_XRE"/>
    <property type="match status" value="1"/>
</dbReference>
<dbReference type="GO" id="GO:0003677">
    <property type="term" value="F:DNA binding"/>
    <property type="evidence" value="ECO:0007669"/>
    <property type="project" value="UniProtKB-KW"/>
</dbReference>
<keyword evidence="5" id="KW-1185">Reference proteome</keyword>
<accession>B8CH29</accession>
<evidence type="ECO:0000256" key="2">
    <source>
        <dbReference type="SAM" id="Phobius"/>
    </source>
</evidence>
<dbReference type="Gene3D" id="1.10.260.40">
    <property type="entry name" value="lambda repressor-like DNA-binding domains"/>
    <property type="match status" value="1"/>
</dbReference>
<evidence type="ECO:0000313" key="5">
    <source>
        <dbReference type="Proteomes" id="UP000000753"/>
    </source>
</evidence>